<keyword evidence="1" id="KW-0479">Metal-binding</keyword>
<dbReference type="Ensembl" id="ENSKMAT00000001661.1">
    <property type="protein sequence ID" value="ENSKMAP00000001618.1"/>
    <property type="gene ID" value="ENSKMAG00000001276.1"/>
</dbReference>
<dbReference type="AlphaFoldDB" id="A0A3Q2ZDK6"/>
<keyword evidence="2" id="KW-0863">Zinc-finger</keyword>
<keyword evidence="6" id="KW-1185">Reference proteome</keyword>
<keyword evidence="3" id="KW-0862">Zinc</keyword>
<dbReference type="InterPro" id="IPR049440">
    <property type="entry name" value="TRAF3/5_RING"/>
</dbReference>
<dbReference type="GO" id="GO:0008270">
    <property type="term" value="F:zinc ion binding"/>
    <property type="evidence" value="ECO:0007669"/>
    <property type="project" value="UniProtKB-KW"/>
</dbReference>
<name>A0A3Q2ZDK6_KRYMA</name>
<dbReference type="InterPro" id="IPR013083">
    <property type="entry name" value="Znf_RING/FYVE/PHD"/>
</dbReference>
<evidence type="ECO:0000313" key="5">
    <source>
        <dbReference type="Ensembl" id="ENSKMAP00000001618.1"/>
    </source>
</evidence>
<evidence type="ECO:0000256" key="3">
    <source>
        <dbReference type="ARBA" id="ARBA00022833"/>
    </source>
</evidence>
<feature type="domain" description="TNF receptor-associated factor 3/5 RING" evidence="4">
    <location>
        <begin position="105"/>
        <end position="135"/>
    </location>
</feature>
<proteinExistence type="predicted"/>
<dbReference type="STRING" id="37003.ENSKMAP00000001618"/>
<organism evidence="5 6">
    <name type="scientific">Kryptolebias marmoratus</name>
    <name type="common">Mangrove killifish</name>
    <name type="synonym">Rivulus marmoratus</name>
    <dbReference type="NCBI Taxonomy" id="37003"/>
    <lineage>
        <taxon>Eukaryota</taxon>
        <taxon>Metazoa</taxon>
        <taxon>Chordata</taxon>
        <taxon>Craniata</taxon>
        <taxon>Vertebrata</taxon>
        <taxon>Euteleostomi</taxon>
        <taxon>Actinopterygii</taxon>
        <taxon>Neopterygii</taxon>
        <taxon>Teleostei</taxon>
        <taxon>Neoteleostei</taxon>
        <taxon>Acanthomorphata</taxon>
        <taxon>Ovalentaria</taxon>
        <taxon>Atherinomorphae</taxon>
        <taxon>Cyprinodontiformes</taxon>
        <taxon>Rivulidae</taxon>
        <taxon>Kryptolebias</taxon>
    </lineage>
</organism>
<dbReference type="Pfam" id="PF21363">
    <property type="entry name" value="TRAF3_RING"/>
    <property type="match status" value="1"/>
</dbReference>
<evidence type="ECO:0000259" key="4">
    <source>
        <dbReference type="Pfam" id="PF21363"/>
    </source>
</evidence>
<dbReference type="PROSITE" id="PS51257">
    <property type="entry name" value="PROKAR_LIPOPROTEIN"/>
    <property type="match status" value="1"/>
</dbReference>
<evidence type="ECO:0000256" key="2">
    <source>
        <dbReference type="ARBA" id="ARBA00022771"/>
    </source>
</evidence>
<accession>A0A3Q2ZDK6</accession>
<dbReference type="GeneTree" id="ENSGT00940000181601"/>
<dbReference type="Gene3D" id="3.30.40.10">
    <property type="entry name" value="Zinc/RING finger domain, C3HC4 (zinc finger)"/>
    <property type="match status" value="1"/>
</dbReference>
<dbReference type="InterPro" id="IPR017907">
    <property type="entry name" value="Znf_RING_CS"/>
</dbReference>
<protein>
    <recommendedName>
        <fullName evidence="4">TNF receptor-associated factor 3/5 RING domain-containing protein</fullName>
    </recommendedName>
</protein>
<reference evidence="5" key="2">
    <citation type="submission" date="2025-09" db="UniProtKB">
        <authorList>
            <consortium name="Ensembl"/>
        </authorList>
    </citation>
    <scope>IDENTIFICATION</scope>
</reference>
<dbReference type="Proteomes" id="UP000264800">
    <property type="component" value="Unplaced"/>
</dbReference>
<dbReference type="SUPFAM" id="SSF57850">
    <property type="entry name" value="RING/U-box"/>
    <property type="match status" value="1"/>
</dbReference>
<evidence type="ECO:0000313" key="6">
    <source>
        <dbReference type="Proteomes" id="UP000264800"/>
    </source>
</evidence>
<dbReference type="PROSITE" id="PS00518">
    <property type="entry name" value="ZF_RING_1"/>
    <property type="match status" value="1"/>
</dbReference>
<evidence type="ECO:0000256" key="1">
    <source>
        <dbReference type="ARBA" id="ARBA00022723"/>
    </source>
</evidence>
<reference evidence="5" key="1">
    <citation type="submission" date="2025-08" db="UniProtKB">
        <authorList>
            <consortium name="Ensembl"/>
        </authorList>
    </citation>
    <scope>IDENTIFICATION</scope>
</reference>
<sequence length="145" mass="15751">MSSGRSADGREVQIPLQQVAPPLISSLSCTPITPPSHRSANPWALCELTTQQGRNTLDPSGDVTSLRPSAGVTGLLCAGVPASFLPPHGGFRDRFVETPEAKYRCEKCRLVLCHPRQTECGHRFCQSCINDLLSRTKNPVLSVRL</sequence>